<accession>A0ABS6HIF1</accession>
<name>A0ABS6HIF1_9PROT</name>
<dbReference type="EMBL" id="JAERQM010000014">
    <property type="protein sequence ID" value="MBU8547256.1"/>
    <property type="molecule type" value="Genomic_DNA"/>
</dbReference>
<protein>
    <submittedName>
        <fullName evidence="1">Uncharacterized protein</fullName>
    </submittedName>
</protein>
<comment type="caution">
    <text evidence="1">The sequence shown here is derived from an EMBL/GenBank/DDBJ whole genome shotgun (WGS) entry which is preliminary data.</text>
</comment>
<gene>
    <name evidence="1" type="ORF">JJQ90_26300</name>
</gene>
<sequence length="115" mass="12237">MARTPKPTARTKATAAAPPVTRPQILDRKVVADAGTYAVNKAEIDRLTAENEALKVTLLHAMGPHESVIAGNRVLTRSSHASTPATENVVITRAMIGQIIPGKKGRKGYTTLTVQ</sequence>
<evidence type="ECO:0000313" key="2">
    <source>
        <dbReference type="Proteomes" id="UP000689967"/>
    </source>
</evidence>
<keyword evidence="2" id="KW-1185">Reference proteome</keyword>
<reference evidence="1 2" key="1">
    <citation type="submission" date="2021-01" db="EMBL/GenBank/DDBJ databases">
        <title>Roseomonas sp. nov, a bacterium isolated from an oil production mixture in Yumen Oilfield.</title>
        <authorList>
            <person name="Wu D."/>
        </authorList>
    </citation>
    <scope>NUCLEOTIDE SEQUENCE [LARGE SCALE GENOMIC DNA]</scope>
    <source>
        <strain evidence="1 2">ROY-5-3</strain>
    </source>
</reference>
<dbReference type="Proteomes" id="UP000689967">
    <property type="component" value="Unassembled WGS sequence"/>
</dbReference>
<organism evidence="1 2">
    <name type="scientific">Falsiroseomonas oleicola</name>
    <dbReference type="NCBI Taxonomy" id="2801474"/>
    <lineage>
        <taxon>Bacteria</taxon>
        <taxon>Pseudomonadati</taxon>
        <taxon>Pseudomonadota</taxon>
        <taxon>Alphaproteobacteria</taxon>
        <taxon>Acetobacterales</taxon>
        <taxon>Roseomonadaceae</taxon>
        <taxon>Falsiroseomonas</taxon>
    </lineage>
</organism>
<dbReference type="RefSeq" id="WP_216879240.1">
    <property type="nucleotide sequence ID" value="NZ_JAERQM010000014.1"/>
</dbReference>
<proteinExistence type="predicted"/>
<evidence type="ECO:0000313" key="1">
    <source>
        <dbReference type="EMBL" id="MBU8547256.1"/>
    </source>
</evidence>